<dbReference type="Pfam" id="PF08447">
    <property type="entry name" value="PAS_3"/>
    <property type="match status" value="1"/>
</dbReference>
<feature type="domain" description="CHASE" evidence="7">
    <location>
        <begin position="109"/>
        <end position="278"/>
    </location>
</feature>
<dbReference type="InterPro" id="IPR035919">
    <property type="entry name" value="EAL_sf"/>
</dbReference>
<keyword evidence="3" id="KW-1133">Transmembrane helix</keyword>
<dbReference type="InterPro" id="IPR001633">
    <property type="entry name" value="EAL_dom"/>
</dbReference>
<dbReference type="RefSeq" id="WP_053013382.1">
    <property type="nucleotide sequence ID" value="NZ_CP011371.1"/>
</dbReference>
<dbReference type="EMBL" id="CP011371">
    <property type="protein sequence ID" value="AKJ27974.1"/>
    <property type="molecule type" value="Genomic_DNA"/>
</dbReference>
<dbReference type="InterPro" id="IPR042240">
    <property type="entry name" value="CHASE_sf"/>
</dbReference>
<dbReference type="PROSITE" id="PS50883">
    <property type="entry name" value="EAL"/>
    <property type="match status" value="1"/>
</dbReference>
<dbReference type="InterPro" id="IPR000160">
    <property type="entry name" value="GGDEF_dom"/>
</dbReference>
<dbReference type="GO" id="GO:0071732">
    <property type="term" value="P:cellular response to nitric oxide"/>
    <property type="evidence" value="ECO:0007669"/>
    <property type="project" value="UniProtKB-ARBA"/>
</dbReference>
<keyword evidence="2" id="KW-0812">Transmembrane</keyword>
<dbReference type="STRING" id="413882.AAW51_1283"/>
<dbReference type="CDD" id="cd01949">
    <property type="entry name" value="GGDEF"/>
    <property type="match status" value="1"/>
</dbReference>
<dbReference type="SMART" id="SM01079">
    <property type="entry name" value="CHASE"/>
    <property type="match status" value="1"/>
</dbReference>
<accession>A0A0G3BEX8</accession>
<reference evidence="10 11" key="1">
    <citation type="submission" date="2015-05" db="EMBL/GenBank/DDBJ databases">
        <authorList>
            <person name="Tang B."/>
            <person name="Yu Y."/>
        </authorList>
    </citation>
    <scope>NUCLEOTIDE SEQUENCE [LARGE SCALE GENOMIC DNA]</scope>
    <source>
        <strain evidence="10 11">DSM 7029</strain>
    </source>
</reference>
<dbReference type="PROSITE" id="PS50887">
    <property type="entry name" value="GGDEF"/>
    <property type="match status" value="1"/>
</dbReference>
<evidence type="ECO:0000259" key="7">
    <source>
        <dbReference type="PROSITE" id="PS50839"/>
    </source>
</evidence>
<evidence type="ECO:0000313" key="10">
    <source>
        <dbReference type="EMBL" id="AKJ27974.1"/>
    </source>
</evidence>
<dbReference type="Gene3D" id="3.30.450.350">
    <property type="entry name" value="CHASE domain"/>
    <property type="match status" value="1"/>
</dbReference>
<keyword evidence="4" id="KW-0472">Membrane</keyword>
<evidence type="ECO:0000256" key="5">
    <source>
        <dbReference type="ARBA" id="ARBA00051114"/>
    </source>
</evidence>
<evidence type="ECO:0000313" key="11">
    <source>
        <dbReference type="Proteomes" id="UP000035352"/>
    </source>
</evidence>
<keyword evidence="11" id="KW-1185">Reference proteome</keyword>
<dbReference type="SUPFAM" id="SSF141868">
    <property type="entry name" value="EAL domain-like"/>
    <property type="match status" value="1"/>
</dbReference>
<dbReference type="CDD" id="cd00130">
    <property type="entry name" value="PAS"/>
    <property type="match status" value="1"/>
</dbReference>
<evidence type="ECO:0000256" key="3">
    <source>
        <dbReference type="ARBA" id="ARBA00022989"/>
    </source>
</evidence>
<dbReference type="SMART" id="SM00052">
    <property type="entry name" value="EAL"/>
    <property type="match status" value="1"/>
</dbReference>
<feature type="domain" description="GGDEF" evidence="9">
    <location>
        <begin position="743"/>
        <end position="876"/>
    </location>
</feature>
<dbReference type="SUPFAM" id="SSF55073">
    <property type="entry name" value="Nucleotide cyclase"/>
    <property type="match status" value="1"/>
</dbReference>
<dbReference type="PANTHER" id="PTHR44757">
    <property type="entry name" value="DIGUANYLATE CYCLASE DGCP"/>
    <property type="match status" value="1"/>
</dbReference>
<evidence type="ECO:0000256" key="1">
    <source>
        <dbReference type="ARBA" id="ARBA00004370"/>
    </source>
</evidence>
<dbReference type="InterPro" id="IPR013655">
    <property type="entry name" value="PAS_fold_3"/>
</dbReference>
<proteinExistence type="predicted"/>
<dbReference type="KEGG" id="pbh:AAW51_1283"/>
<dbReference type="FunFam" id="3.30.70.270:FF:000001">
    <property type="entry name" value="Diguanylate cyclase domain protein"/>
    <property type="match status" value="1"/>
</dbReference>
<sequence length="1148" mass="124705">MYTPEQQIENEAERAPDAAPPARARFTLRRRASAGEGAAAGGLRAWWVPCVVLLAGVALSAGLSRWAAQENERSARLRFDNAATNASSVVEKRFGAYVEVLQGLRALFHTGEVQRDGFRRYAEALDLAHKYPGFQVLSYAPYVRPEDKLAFESAVRQDPALAPALQQRFAITPPGERAAGYHPLTLVEPLHGNEKVLGKDMAAVPGVREALERMRDSGHLGSSGRTIQNTGPGAHIGLALRLPVYRVGMPIDSLEQRRAAFIGSVGAGVRVTAMLSGLDLEGAALRLRLYDGGPQNPGSLQSPAQALRDDKLLFDTEHPDRLPAAAEAGKQQAAAGDAKAQQLLRHVQAFSLGGRWWLVEASATPSDVADPLQRALPAIILAGGVTISALLAGVLLSLTGSQRRAVALARQMTQSLRTSERRLAEAQGLAKVGSWVLDLETGEIECSREARRIYGFTAGAPKPRLTQLLALVPSDDREAVREAVDRASEYATPSEVEHQLQLADGTRRWVHANFERCHENGRRTLRGTVRDETSRKRAALRLQLSHDIARHLAADGEIESAVSHLLGGTAALLGWDVAVCWTMSNDGQVRALQSWTSAADLSLDRFAGELTNWSGAPLGTGLAPAWTSGESSWRTVLASPATHERERLARDAGMRTALVVPVNARRTIAALEFFSRSAVPVDRDVLGFAESVASQLAQYLQRKEAEQALRHLAAHDPLTGLANRPLLHERLAQAIKRAARHRTRLAVLFLDLDRFKYINDSLGHTAGDAVLRTCARRLTESVRDTDTVARFGGDEFVLVLEDLNQASDAVGPVTKLLARCAEPFVVNDRELPATASIGISVYPEDGHDVETLLMNADTAMYRAKDRGRSTYHFYSSQMNAHGQAQLELQSSLRRALERGEISLVYQPKLDLRKRSVTGVEALMRWQHPTLGPVSPAQFIPLAEETGLIESLGRWALQTACRDAVMWRDAGMPVQVSVNLSPRQLNLPHLATEVSQILADSGLEPGLLELEITESGVMQNPARAASLLQEVRALGVSLAIDDFGTGYSSLSYLQRFPLSTLKIDRSFIKDLPGDADAASLTSGIVGLAQRLRMKVVAEGVETVEQLGFLRAQGCDLIQGYYLSKPIPAEEMSGFLARDLRNLVGPTVAA</sequence>
<dbReference type="GO" id="GO:0016020">
    <property type="term" value="C:membrane"/>
    <property type="evidence" value="ECO:0007669"/>
    <property type="project" value="UniProtKB-SubCell"/>
</dbReference>
<dbReference type="Gene3D" id="3.30.70.270">
    <property type="match status" value="1"/>
</dbReference>
<dbReference type="GO" id="GO:0071111">
    <property type="term" value="F:cyclic-guanylate-specific phosphodiesterase activity"/>
    <property type="evidence" value="ECO:0007669"/>
    <property type="project" value="UniProtKB-EC"/>
</dbReference>
<dbReference type="PATRIC" id="fig|413882.6.peg.1348"/>
<dbReference type="InterPro" id="IPR006189">
    <property type="entry name" value="CHASE_dom"/>
</dbReference>
<dbReference type="Gene3D" id="3.30.450.20">
    <property type="entry name" value="PAS domain"/>
    <property type="match status" value="1"/>
</dbReference>
<dbReference type="InterPro" id="IPR029016">
    <property type="entry name" value="GAF-like_dom_sf"/>
</dbReference>
<dbReference type="Pfam" id="PF00563">
    <property type="entry name" value="EAL"/>
    <property type="match status" value="1"/>
</dbReference>
<dbReference type="PANTHER" id="PTHR44757:SF2">
    <property type="entry name" value="BIOFILM ARCHITECTURE MAINTENANCE PROTEIN MBAA"/>
    <property type="match status" value="1"/>
</dbReference>
<dbReference type="InterPro" id="IPR043128">
    <property type="entry name" value="Rev_trsase/Diguanyl_cyclase"/>
</dbReference>
<evidence type="ECO:0000256" key="6">
    <source>
        <dbReference type="SAM" id="MobiDB-lite"/>
    </source>
</evidence>
<dbReference type="Pfam" id="PF03924">
    <property type="entry name" value="CHASE"/>
    <property type="match status" value="1"/>
</dbReference>
<evidence type="ECO:0000259" key="8">
    <source>
        <dbReference type="PROSITE" id="PS50883"/>
    </source>
</evidence>
<dbReference type="NCBIfam" id="TIGR00254">
    <property type="entry name" value="GGDEF"/>
    <property type="match status" value="1"/>
</dbReference>
<dbReference type="NCBIfam" id="TIGR00229">
    <property type="entry name" value="sensory_box"/>
    <property type="match status" value="1"/>
</dbReference>
<dbReference type="InterPro" id="IPR035965">
    <property type="entry name" value="PAS-like_dom_sf"/>
</dbReference>
<dbReference type="Gene3D" id="3.30.450.40">
    <property type="match status" value="1"/>
</dbReference>
<name>A0A0G3BEX8_9BURK</name>
<dbReference type="InterPro" id="IPR000014">
    <property type="entry name" value="PAS"/>
</dbReference>
<dbReference type="CDD" id="cd01948">
    <property type="entry name" value="EAL"/>
    <property type="match status" value="1"/>
</dbReference>
<dbReference type="FunFam" id="3.20.20.450:FF:000001">
    <property type="entry name" value="Cyclic di-GMP phosphodiesterase yahA"/>
    <property type="match status" value="1"/>
</dbReference>
<dbReference type="Pfam" id="PF00990">
    <property type="entry name" value="GGDEF"/>
    <property type="match status" value="1"/>
</dbReference>
<dbReference type="SUPFAM" id="SSF55781">
    <property type="entry name" value="GAF domain-like"/>
    <property type="match status" value="1"/>
</dbReference>
<dbReference type="AlphaFoldDB" id="A0A0G3BEX8"/>
<comment type="subcellular location">
    <subcellularLocation>
        <location evidence="1">Membrane</location>
    </subcellularLocation>
</comment>
<protein>
    <submittedName>
        <fullName evidence="10">Diguanylate cyclase/phosphodiesterase</fullName>
    </submittedName>
</protein>
<feature type="domain" description="EAL" evidence="8">
    <location>
        <begin position="885"/>
        <end position="1138"/>
    </location>
</feature>
<dbReference type="PROSITE" id="PS50839">
    <property type="entry name" value="CHASE"/>
    <property type="match status" value="1"/>
</dbReference>
<comment type="catalytic activity">
    <reaction evidence="5">
        <text>3',3'-c-di-GMP + H2O = 5'-phosphoguanylyl(3'-&gt;5')guanosine + H(+)</text>
        <dbReference type="Rhea" id="RHEA:24902"/>
        <dbReference type="ChEBI" id="CHEBI:15377"/>
        <dbReference type="ChEBI" id="CHEBI:15378"/>
        <dbReference type="ChEBI" id="CHEBI:58754"/>
        <dbReference type="ChEBI" id="CHEBI:58805"/>
        <dbReference type="EC" id="3.1.4.52"/>
    </reaction>
    <physiologicalReaction direction="left-to-right" evidence="5">
        <dbReference type="Rhea" id="RHEA:24903"/>
    </physiologicalReaction>
</comment>
<feature type="region of interest" description="Disordered" evidence="6">
    <location>
        <begin position="1"/>
        <end position="22"/>
    </location>
</feature>
<evidence type="ECO:0000256" key="4">
    <source>
        <dbReference type="ARBA" id="ARBA00023136"/>
    </source>
</evidence>
<gene>
    <name evidence="10" type="ORF">AAW51_1283</name>
</gene>
<dbReference type="InterPro" id="IPR052155">
    <property type="entry name" value="Biofilm_reg_signaling"/>
</dbReference>
<dbReference type="Proteomes" id="UP000035352">
    <property type="component" value="Chromosome"/>
</dbReference>
<evidence type="ECO:0000259" key="9">
    <source>
        <dbReference type="PROSITE" id="PS50887"/>
    </source>
</evidence>
<dbReference type="GO" id="GO:0007165">
    <property type="term" value="P:signal transduction"/>
    <property type="evidence" value="ECO:0007669"/>
    <property type="project" value="UniProtKB-ARBA"/>
</dbReference>
<dbReference type="SMART" id="SM00267">
    <property type="entry name" value="GGDEF"/>
    <property type="match status" value="1"/>
</dbReference>
<organism evidence="10 11">
    <name type="scientific">Caldimonas brevitalea</name>
    <dbReference type="NCBI Taxonomy" id="413882"/>
    <lineage>
        <taxon>Bacteria</taxon>
        <taxon>Pseudomonadati</taxon>
        <taxon>Pseudomonadota</taxon>
        <taxon>Betaproteobacteria</taxon>
        <taxon>Burkholderiales</taxon>
        <taxon>Sphaerotilaceae</taxon>
        <taxon>Caldimonas</taxon>
    </lineage>
</organism>
<dbReference type="SUPFAM" id="SSF55785">
    <property type="entry name" value="PYP-like sensor domain (PAS domain)"/>
    <property type="match status" value="1"/>
</dbReference>
<dbReference type="Gene3D" id="3.20.20.450">
    <property type="entry name" value="EAL domain"/>
    <property type="match status" value="1"/>
</dbReference>
<dbReference type="InterPro" id="IPR029787">
    <property type="entry name" value="Nucleotide_cyclase"/>
</dbReference>
<evidence type="ECO:0000256" key="2">
    <source>
        <dbReference type="ARBA" id="ARBA00022692"/>
    </source>
</evidence>
<dbReference type="SMART" id="SM00091">
    <property type="entry name" value="PAS"/>
    <property type="match status" value="1"/>
</dbReference>